<name>A0A166NK74_EXIGL</name>
<evidence type="ECO:0000256" key="1">
    <source>
        <dbReference type="SAM" id="MobiDB-lite"/>
    </source>
</evidence>
<reference evidence="3 4" key="1">
    <citation type="journal article" date="2016" name="Mol. Biol. Evol.">
        <title>Comparative Genomics of Early-Diverging Mushroom-Forming Fungi Provides Insights into the Origins of Lignocellulose Decay Capabilities.</title>
        <authorList>
            <person name="Nagy L.G."/>
            <person name="Riley R."/>
            <person name="Tritt A."/>
            <person name="Adam C."/>
            <person name="Daum C."/>
            <person name="Floudas D."/>
            <person name="Sun H."/>
            <person name="Yadav J.S."/>
            <person name="Pangilinan J."/>
            <person name="Larsson K.H."/>
            <person name="Matsuura K."/>
            <person name="Barry K."/>
            <person name="Labutti K."/>
            <person name="Kuo R."/>
            <person name="Ohm R.A."/>
            <person name="Bhattacharya S.S."/>
            <person name="Shirouzu T."/>
            <person name="Yoshinaga Y."/>
            <person name="Martin F.M."/>
            <person name="Grigoriev I.V."/>
            <person name="Hibbett D.S."/>
        </authorList>
    </citation>
    <scope>NUCLEOTIDE SEQUENCE [LARGE SCALE GENOMIC DNA]</scope>
    <source>
        <strain evidence="3 4">HHB12029</strain>
    </source>
</reference>
<evidence type="ECO:0000313" key="4">
    <source>
        <dbReference type="Proteomes" id="UP000077266"/>
    </source>
</evidence>
<feature type="compositionally biased region" description="Polar residues" evidence="1">
    <location>
        <begin position="166"/>
        <end position="186"/>
    </location>
</feature>
<evidence type="ECO:0000256" key="2">
    <source>
        <dbReference type="SAM" id="SignalP"/>
    </source>
</evidence>
<feature type="signal peptide" evidence="2">
    <location>
        <begin position="1"/>
        <end position="16"/>
    </location>
</feature>
<keyword evidence="4" id="KW-1185">Reference proteome</keyword>
<evidence type="ECO:0000313" key="3">
    <source>
        <dbReference type="EMBL" id="KZV79254.1"/>
    </source>
</evidence>
<keyword evidence="2" id="KW-0732">Signal</keyword>
<proteinExistence type="predicted"/>
<dbReference type="InParanoid" id="A0A166NK74"/>
<organism evidence="3 4">
    <name type="scientific">Exidia glandulosa HHB12029</name>
    <dbReference type="NCBI Taxonomy" id="1314781"/>
    <lineage>
        <taxon>Eukaryota</taxon>
        <taxon>Fungi</taxon>
        <taxon>Dikarya</taxon>
        <taxon>Basidiomycota</taxon>
        <taxon>Agaricomycotina</taxon>
        <taxon>Agaricomycetes</taxon>
        <taxon>Auriculariales</taxon>
        <taxon>Exidiaceae</taxon>
        <taxon>Exidia</taxon>
    </lineage>
</organism>
<accession>A0A166NK74</accession>
<feature type="region of interest" description="Disordered" evidence="1">
    <location>
        <begin position="166"/>
        <end position="189"/>
    </location>
</feature>
<dbReference type="Proteomes" id="UP000077266">
    <property type="component" value="Unassembled WGS sequence"/>
</dbReference>
<feature type="chain" id="PRO_5007877827" evidence="2">
    <location>
        <begin position="17"/>
        <end position="209"/>
    </location>
</feature>
<sequence>MRVLAFFFAIAAVGVAAEIENYFVPITSTAISYILASKTAPALVSFDDKVLCHKTGATLNISAARVLPPNAEAIYKFDFAALSVSPILVSAKDNSTCTGRMRVGNESRFALVNQPHTGTNKATSTVPVCELPIEEKITKPPQNVTITANDCQLSVAGFLFTREKSNATGTSKPNATPKPTGTSHSNGGAHITPTLPVLILSAVTLFSFL</sequence>
<gene>
    <name evidence="3" type="ORF">EXIGLDRAFT_846711</name>
</gene>
<protein>
    <submittedName>
        <fullName evidence="3">Uncharacterized protein</fullName>
    </submittedName>
</protein>
<dbReference type="AlphaFoldDB" id="A0A166NK74"/>
<dbReference type="EMBL" id="KV426650">
    <property type="protein sequence ID" value="KZV79254.1"/>
    <property type="molecule type" value="Genomic_DNA"/>
</dbReference>